<keyword evidence="1" id="KW-0732">Signal</keyword>
<evidence type="ECO:0000313" key="3">
    <source>
        <dbReference type="Proteomes" id="UP000198784"/>
    </source>
</evidence>
<dbReference type="Proteomes" id="UP000198784">
    <property type="component" value="Unassembled WGS sequence"/>
</dbReference>
<proteinExistence type="predicted"/>
<accession>A0A1I5KWP6</accession>
<organism evidence="2 3">
    <name type="scientific">Pseudomonas borbori</name>
    <dbReference type="NCBI Taxonomy" id="289003"/>
    <lineage>
        <taxon>Bacteria</taxon>
        <taxon>Pseudomonadati</taxon>
        <taxon>Pseudomonadota</taxon>
        <taxon>Gammaproteobacteria</taxon>
        <taxon>Pseudomonadales</taxon>
        <taxon>Pseudomonadaceae</taxon>
        <taxon>Pseudomonas</taxon>
    </lineage>
</organism>
<dbReference type="STRING" id="289003.SAMN05216190_102119"/>
<reference evidence="3" key="1">
    <citation type="submission" date="2016-10" db="EMBL/GenBank/DDBJ databases">
        <authorList>
            <person name="Varghese N."/>
            <person name="Submissions S."/>
        </authorList>
    </citation>
    <scope>NUCLEOTIDE SEQUENCE [LARGE SCALE GENOMIC DNA]</scope>
    <source>
        <strain evidence="3">DSM 17834</strain>
    </source>
</reference>
<dbReference type="AlphaFoldDB" id="A0A1I5KWP6"/>
<feature type="chain" id="PRO_5011768157" evidence="1">
    <location>
        <begin position="32"/>
        <end position="473"/>
    </location>
</feature>
<feature type="signal peptide" evidence="1">
    <location>
        <begin position="1"/>
        <end position="31"/>
    </location>
</feature>
<name>A0A1I5KWP6_9PSED</name>
<dbReference type="PROSITE" id="PS51257">
    <property type="entry name" value="PROKAR_LIPOPROTEIN"/>
    <property type="match status" value="1"/>
</dbReference>
<keyword evidence="3" id="KW-1185">Reference proteome</keyword>
<gene>
    <name evidence="2" type="ORF">SAMN05216190_102119</name>
</gene>
<dbReference type="EMBL" id="FOWX01000002">
    <property type="protein sequence ID" value="SFO89322.1"/>
    <property type="molecule type" value="Genomic_DNA"/>
</dbReference>
<sequence>MNVKSRWKPKTPRTLASVSLLAGLLTGCAYWQSAPTDDCAALFGQLPAVIRAHRDAQYHRLPGFIGLRSDRVLAALGPSAYSPQQRRQWLRYLAERDAEASRIEIAQLPTRQRRDWNSPTRQAALGACRTRQVERLSSDPEAFAHAVEAAQVPDDYRDWARILGLYPLFKPILRQGIAAWQQAAAAATAPADGAHWLSYRPIAQQAQPLPLSLAEDGLGLPQADPEQLDALFARHAPWLKIAQAGRSDRIGSPYYRPDGGRDFNSLHTRLYQHSSWSQLNGRWHLQLIYQLWFSQRPKPHALDLYGGELDGLLWRVTLDRQGKALLYDSIHPCGCWHSFYLPADSPLQVRQNVDEEARLSQRLAFAGDTPPTLWLSTGEHRLHWVDARRSAYPALSYQRVALDQLRGLPHPQGRRSLYASDGLVPGSERLERWLLWPSGVVSPGAMRQWGRHATAFIGRAHFDDPHLLGRYFQ</sequence>
<evidence type="ECO:0000313" key="2">
    <source>
        <dbReference type="EMBL" id="SFO89322.1"/>
    </source>
</evidence>
<protein>
    <submittedName>
        <fullName evidence="2">Uncharacterized protein</fullName>
    </submittedName>
</protein>
<evidence type="ECO:0000256" key="1">
    <source>
        <dbReference type="SAM" id="SignalP"/>
    </source>
</evidence>